<name>A0A8R2FAI5_ACYPI</name>
<dbReference type="PANTHER" id="PTHR31518">
    <property type="entry name" value="ARGININE/SERINE-RICH PROTEIN PNISR"/>
    <property type="match status" value="1"/>
</dbReference>
<reference evidence="3" key="1">
    <citation type="submission" date="2010-06" db="EMBL/GenBank/DDBJ databases">
        <authorList>
            <person name="Jiang H."/>
            <person name="Abraham K."/>
            <person name="Ali S."/>
            <person name="Alsbrooks S.L."/>
            <person name="Anim B.N."/>
            <person name="Anosike U.S."/>
            <person name="Attaway T."/>
            <person name="Bandaranaike D.P."/>
            <person name="Battles P.K."/>
            <person name="Bell S.N."/>
            <person name="Bell A.V."/>
            <person name="Beltran B."/>
            <person name="Bickham C."/>
            <person name="Bustamante Y."/>
            <person name="Caleb T."/>
            <person name="Canada A."/>
            <person name="Cardenas V."/>
            <person name="Carter K."/>
            <person name="Chacko J."/>
            <person name="Chandrabose M.N."/>
            <person name="Chavez D."/>
            <person name="Chavez A."/>
            <person name="Chen L."/>
            <person name="Chu H.-S."/>
            <person name="Claassen K.J."/>
            <person name="Cockrell R."/>
            <person name="Collins M."/>
            <person name="Cooper J.A."/>
            <person name="Cree A."/>
            <person name="Curry S.M."/>
            <person name="Da Y."/>
            <person name="Dao M.D."/>
            <person name="Das B."/>
            <person name="Davila M.-L."/>
            <person name="Davy-Carroll L."/>
            <person name="Denson S."/>
            <person name="Dinh H."/>
            <person name="Ebong V.E."/>
            <person name="Edwards J.R."/>
            <person name="Egan A."/>
            <person name="El-Daye J."/>
            <person name="Escobedo L."/>
            <person name="Fernandez S."/>
            <person name="Fernando P.R."/>
            <person name="Flagg N."/>
            <person name="Forbes L.D."/>
            <person name="Fowler R.G."/>
            <person name="Fu Q."/>
            <person name="Gabisi R.A."/>
            <person name="Ganer J."/>
            <person name="Garbino Pronczuk A."/>
            <person name="Garcia R.M."/>
            <person name="Garner T."/>
            <person name="Garrett T.E."/>
            <person name="Gonzalez D.A."/>
            <person name="Hamid H."/>
            <person name="Hawkins E.S."/>
            <person name="Hirani K."/>
            <person name="Hogues M.E."/>
            <person name="Hollins B."/>
            <person name="Hsiao C.-H."/>
            <person name="Jabil R."/>
            <person name="James M.L."/>
            <person name="Jhangiani S.N."/>
            <person name="Johnson B."/>
            <person name="Johnson Q."/>
            <person name="Joshi V."/>
            <person name="Kalu J.B."/>
            <person name="Kam C."/>
            <person name="Kashfia A."/>
            <person name="Keebler J."/>
            <person name="Kisamo H."/>
            <person name="Kovar C.L."/>
            <person name="Lago L.A."/>
            <person name="Lai C.-Y."/>
            <person name="Laidlaw J."/>
            <person name="Lara F."/>
            <person name="Le T.-K."/>
            <person name="Lee S.L."/>
            <person name="Legall F.H."/>
            <person name="Lemon S.J."/>
            <person name="Lewis L.R."/>
            <person name="Li B."/>
            <person name="Liu Y."/>
            <person name="Liu Y.-S."/>
            <person name="Lopez J."/>
            <person name="Lozado R.J."/>
            <person name="Lu J."/>
            <person name="Madu R.C."/>
            <person name="Maheshwari M."/>
            <person name="Maheshwari R."/>
            <person name="Malloy K."/>
            <person name="Martinez E."/>
            <person name="Mathew T."/>
            <person name="Mercado I.C."/>
            <person name="Mercado C."/>
            <person name="Meyer B."/>
            <person name="Montgomery K."/>
            <person name="Morgan M.B."/>
            <person name="Munidasa M."/>
            <person name="Nazareth L.V."/>
            <person name="Nelson J."/>
            <person name="Ng B.M."/>
            <person name="Nguyen N.B."/>
            <person name="Nguyen P.Q."/>
            <person name="Nguyen T."/>
            <person name="Obregon M."/>
            <person name="Okwuonu G.O."/>
            <person name="Onwere C.G."/>
            <person name="Orozco G."/>
            <person name="Parra A."/>
            <person name="Patel S."/>
            <person name="Patil S."/>
            <person name="Perez A."/>
            <person name="Perez Y."/>
            <person name="Pham C."/>
            <person name="Primus E.L."/>
            <person name="Pu L.-L."/>
            <person name="Puazo M."/>
            <person name="Qin X."/>
            <person name="Quiroz J.B."/>
            <person name="Reese J."/>
            <person name="Richards S."/>
            <person name="Rives C.M."/>
            <person name="Robberts R."/>
            <person name="Ruiz S.J."/>
            <person name="Ruiz M.J."/>
            <person name="Santibanez J."/>
            <person name="Schneider B.W."/>
            <person name="Sisson I."/>
            <person name="Smith M."/>
            <person name="Sodergren E."/>
            <person name="Song X.-Z."/>
            <person name="Song B.B."/>
            <person name="Summersgill H."/>
            <person name="Thelus R."/>
            <person name="Thornton R.D."/>
            <person name="Trejos Z.Y."/>
            <person name="Usmani K."/>
            <person name="Vattathil S."/>
            <person name="Villasana D."/>
            <person name="Walker D.L."/>
            <person name="Wang S."/>
            <person name="Wang K."/>
            <person name="White C.S."/>
            <person name="Williams A.C."/>
            <person name="Williamson J."/>
            <person name="Wilson K."/>
            <person name="Woghiren I.O."/>
            <person name="Woodworth J.R."/>
            <person name="Worley K.C."/>
            <person name="Wright R.A."/>
            <person name="Wu W."/>
            <person name="Young L."/>
            <person name="Zhang L."/>
            <person name="Zhang J."/>
            <person name="Zhu Y."/>
            <person name="Muzny D.M."/>
            <person name="Weinstock G."/>
            <person name="Gibbs R.A."/>
        </authorList>
    </citation>
    <scope>NUCLEOTIDE SEQUENCE [LARGE SCALE GENOMIC DNA]</scope>
    <source>
        <strain evidence="3">LSR1</strain>
    </source>
</reference>
<accession>A0A8R2FAI5</accession>
<feature type="compositionally biased region" description="Basic residues" evidence="1">
    <location>
        <begin position="595"/>
        <end position="604"/>
    </location>
</feature>
<feature type="compositionally biased region" description="Basic residues" evidence="1">
    <location>
        <begin position="550"/>
        <end position="588"/>
    </location>
</feature>
<feature type="region of interest" description="Disordered" evidence="1">
    <location>
        <begin position="483"/>
        <end position="622"/>
    </location>
</feature>
<dbReference type="InterPro" id="IPR031937">
    <property type="entry name" value="PNISR"/>
</dbReference>
<keyword evidence="3" id="KW-1185">Reference proteome</keyword>
<dbReference type="Pfam" id="PF15996">
    <property type="entry name" value="PNISR"/>
    <property type="match status" value="1"/>
</dbReference>
<protein>
    <recommendedName>
        <fullName evidence="4">Arginine/serine-rich protein PNISR-like</fullName>
    </recommendedName>
</protein>
<dbReference type="KEGG" id="api:100574343"/>
<sequence>MWSDPSSSNMAYGNQWMNPTFYKNMTNEQVDWASLAQQWIKMKETSPAIYSGQRVKTPLSEQSLHKLGQHIDVLPQNFSNVAAVTNKMFSDHNIASPVTRNNIEKPRTWNTWTCQQQQQSNLNWPSTSTAPPTKSAPIIESVNSLTPSFVPPILSEPPPSFSMMTLNTPFPSNNYWAGPNTTVLPPSESDQWNKLNVISKVDDKTQDPSFIDAAKRKQLPAWLREGLEKMEREKRRKIEQKQSFVEPDYSNSMNENFIRELPNSPINFDHEIEMVDDDIEHVSSNYINEPRKTEFVQNDPSPLIPRKTKAQIWEDTMLSLRKILTKLLMDVTNDMMLSVVKEVLKTTVQTDIQGNQSQTSLAGKLGLGVYGSESESSDESDEEQHSTGHRQLKQDSDEAIQERILKRQREFSNIEARILKELDQLEDKEKLVRSKFDNSVKMSEEINDIGSQVVENIRTKGNNEDAVSNQKIDKSHGIVKNELLNDLNVKNGQKKKKSKSKRSSSSSLSSSSSYSMKSDNTNSKIYNYKKNDKGQSKSSNKKILKDSVKIKQRSRFRNKSRSRSIHSSRQHSRYYRRSPHSFRSRRSRSPLSRHSYSRKYKSKRNSSSSSNESRTNKDRYRQ</sequence>
<dbReference type="OrthoDB" id="10065820at2759"/>
<feature type="compositionally biased region" description="Basic residues" evidence="1">
    <location>
        <begin position="492"/>
        <end position="502"/>
    </location>
</feature>
<dbReference type="RefSeq" id="XP_008185306.2">
    <property type="nucleotide sequence ID" value="XM_008187084.3"/>
</dbReference>
<dbReference type="EnsemblMetazoa" id="XM_008187084.3">
    <property type="protein sequence ID" value="XP_008185306.2"/>
    <property type="gene ID" value="LOC100574343"/>
</dbReference>
<feature type="region of interest" description="Disordered" evidence="1">
    <location>
        <begin position="369"/>
        <end position="398"/>
    </location>
</feature>
<proteinExistence type="predicted"/>
<feature type="compositionally biased region" description="Low complexity" evidence="1">
    <location>
        <begin position="503"/>
        <end position="518"/>
    </location>
</feature>
<dbReference type="Proteomes" id="UP000007819">
    <property type="component" value="Chromosome A2"/>
</dbReference>
<dbReference type="GeneID" id="100574343"/>
<organism evidence="2 3">
    <name type="scientific">Acyrthosiphon pisum</name>
    <name type="common">Pea aphid</name>
    <dbReference type="NCBI Taxonomy" id="7029"/>
    <lineage>
        <taxon>Eukaryota</taxon>
        <taxon>Metazoa</taxon>
        <taxon>Ecdysozoa</taxon>
        <taxon>Arthropoda</taxon>
        <taxon>Hexapoda</taxon>
        <taxon>Insecta</taxon>
        <taxon>Pterygota</taxon>
        <taxon>Neoptera</taxon>
        <taxon>Paraneoptera</taxon>
        <taxon>Hemiptera</taxon>
        <taxon>Sternorrhyncha</taxon>
        <taxon>Aphidomorpha</taxon>
        <taxon>Aphidoidea</taxon>
        <taxon>Aphididae</taxon>
        <taxon>Macrosiphini</taxon>
        <taxon>Acyrthosiphon</taxon>
    </lineage>
</organism>
<reference evidence="2" key="2">
    <citation type="submission" date="2022-06" db="UniProtKB">
        <authorList>
            <consortium name="EnsemblMetazoa"/>
        </authorList>
    </citation>
    <scope>IDENTIFICATION</scope>
</reference>
<evidence type="ECO:0008006" key="4">
    <source>
        <dbReference type="Google" id="ProtNLM"/>
    </source>
</evidence>
<evidence type="ECO:0000313" key="3">
    <source>
        <dbReference type="Proteomes" id="UP000007819"/>
    </source>
</evidence>
<evidence type="ECO:0000256" key="1">
    <source>
        <dbReference type="SAM" id="MobiDB-lite"/>
    </source>
</evidence>
<dbReference type="AlphaFoldDB" id="A0A8R2FAI5"/>
<evidence type="ECO:0000313" key="2">
    <source>
        <dbReference type="EnsemblMetazoa" id="XP_008185306.2"/>
    </source>
</evidence>